<keyword evidence="2" id="KW-1185">Reference proteome</keyword>
<protein>
    <submittedName>
        <fullName evidence="1">Uncharacterized protein</fullName>
    </submittedName>
</protein>
<dbReference type="Proteomes" id="UP001597116">
    <property type="component" value="Unassembled WGS sequence"/>
</dbReference>
<comment type="caution">
    <text evidence="1">The sequence shown here is derived from an EMBL/GenBank/DDBJ whole genome shotgun (WGS) entry which is preliminary data.</text>
</comment>
<accession>A0ABW3QGX9</accession>
<proteinExistence type="predicted"/>
<reference evidence="2" key="1">
    <citation type="journal article" date="2019" name="Int. J. Syst. Evol. Microbiol.">
        <title>The Global Catalogue of Microorganisms (GCM) 10K type strain sequencing project: providing services to taxonomists for standard genome sequencing and annotation.</title>
        <authorList>
            <consortium name="The Broad Institute Genomics Platform"/>
            <consortium name="The Broad Institute Genome Sequencing Center for Infectious Disease"/>
            <person name="Wu L."/>
            <person name="Ma J."/>
        </authorList>
    </citation>
    <scope>NUCLEOTIDE SEQUENCE [LARGE SCALE GENOMIC DNA]</scope>
    <source>
        <strain evidence="2">CCUG 55608</strain>
    </source>
</reference>
<dbReference type="RefSeq" id="WP_379885770.1">
    <property type="nucleotide sequence ID" value="NZ_JBHTLP010000045.1"/>
</dbReference>
<evidence type="ECO:0000313" key="2">
    <source>
        <dbReference type="Proteomes" id="UP001597116"/>
    </source>
</evidence>
<gene>
    <name evidence="1" type="ORF">ACFQ4C_30195</name>
</gene>
<name>A0ABW3QGX9_9BACT</name>
<evidence type="ECO:0000313" key="1">
    <source>
        <dbReference type="EMBL" id="MFD1145436.1"/>
    </source>
</evidence>
<sequence>MNPAVFILVLCYSSLSGVINSSGQIFTVENVQNRVPQLVHYQSMKISETHFSIITAMDSLEKGDPLAEFCKNNYIFLNYILTGSPRFTVSRQPTVLDLSAIEPTNYNKYLKDTITRLNNTLHSAIQKDTIATTLFLDAINAYLLTRNGVIEGVKPKQKFTVSMPDLTKIAVRFFKRINNPIEKQVLWHLDFDTFYDASRISTSPYLEAFCYQTAFKWISSSHIYSESYEDSFVDEVNKLNERIEHLPNTPVKAKASRLMMQELMLKSNVLDKVLRKEFEQNKSWLGFIIN</sequence>
<dbReference type="EMBL" id="JBHTLP010000045">
    <property type="protein sequence ID" value="MFD1145436.1"/>
    <property type="molecule type" value="Genomic_DNA"/>
</dbReference>
<organism evidence="1 2">
    <name type="scientific">Larkinella insperata</name>
    <dbReference type="NCBI Taxonomy" id="332158"/>
    <lineage>
        <taxon>Bacteria</taxon>
        <taxon>Pseudomonadati</taxon>
        <taxon>Bacteroidota</taxon>
        <taxon>Cytophagia</taxon>
        <taxon>Cytophagales</taxon>
        <taxon>Spirosomataceae</taxon>
        <taxon>Larkinella</taxon>
    </lineage>
</organism>